<name>A0A5N0TEJ6_9MICO</name>
<keyword evidence="7 9" id="KW-0472">Membrane</keyword>
<proteinExistence type="predicted"/>
<feature type="transmembrane region" description="Helical" evidence="9">
    <location>
        <begin position="69"/>
        <end position="91"/>
    </location>
</feature>
<accession>A0A5N0TEJ6</accession>
<feature type="transmembrane region" description="Helical" evidence="9">
    <location>
        <begin position="289"/>
        <end position="308"/>
    </location>
</feature>
<evidence type="ECO:0000256" key="3">
    <source>
        <dbReference type="ARBA" id="ARBA00022475"/>
    </source>
</evidence>
<evidence type="ECO:0000256" key="6">
    <source>
        <dbReference type="ARBA" id="ARBA00022989"/>
    </source>
</evidence>
<keyword evidence="11" id="KW-1185">Reference proteome</keyword>
<dbReference type="PANTHER" id="PTHR32196">
    <property type="entry name" value="ABC TRANSPORTER PERMEASE PROTEIN YPHD-RELATED-RELATED"/>
    <property type="match status" value="1"/>
</dbReference>
<gene>
    <name evidence="10" type="ORF">F6B40_11320</name>
</gene>
<feature type="transmembrane region" description="Helical" evidence="9">
    <location>
        <begin position="315"/>
        <end position="334"/>
    </location>
</feature>
<evidence type="ECO:0000256" key="9">
    <source>
        <dbReference type="SAM" id="Phobius"/>
    </source>
</evidence>
<dbReference type="RefSeq" id="WP_150894050.1">
    <property type="nucleotide sequence ID" value="NZ_VYUY01000015.1"/>
</dbReference>
<reference evidence="11" key="1">
    <citation type="submission" date="2019-09" db="EMBL/GenBank/DDBJ databases">
        <title>Mumia zhuanghuii sp. nov. isolated from the intestinal contents of plateau pika (Ochotona curzoniae) in the Qinghai-Tibet plateau of China.</title>
        <authorList>
            <person name="Tian Z."/>
        </authorList>
    </citation>
    <scope>NUCLEOTIDE SEQUENCE [LARGE SCALE GENOMIC DNA]</scope>
    <source>
        <strain evidence="11">L-033</strain>
    </source>
</reference>
<keyword evidence="6 9" id="KW-1133">Transmembrane helix</keyword>
<feature type="transmembrane region" description="Helical" evidence="9">
    <location>
        <begin position="256"/>
        <end position="277"/>
    </location>
</feature>
<feature type="transmembrane region" description="Helical" evidence="9">
    <location>
        <begin position="200"/>
        <end position="221"/>
    </location>
</feature>
<evidence type="ECO:0000256" key="1">
    <source>
        <dbReference type="ARBA" id="ARBA00004651"/>
    </source>
</evidence>
<keyword evidence="5 9" id="KW-0812">Transmembrane</keyword>
<dbReference type="AlphaFoldDB" id="A0A5N0TEJ6"/>
<dbReference type="EMBL" id="VYUY01000015">
    <property type="protein sequence ID" value="KAA9132286.1"/>
    <property type="molecule type" value="Genomic_DNA"/>
</dbReference>
<comment type="caution">
    <text evidence="10">The sequence shown here is derived from an EMBL/GenBank/DDBJ whole genome shotgun (WGS) entry which is preliminary data.</text>
</comment>
<protein>
    <recommendedName>
        <fullName evidence="8">Autoinducer 2 import system permease protein LsrD</fullName>
    </recommendedName>
</protein>
<evidence type="ECO:0000256" key="5">
    <source>
        <dbReference type="ARBA" id="ARBA00022692"/>
    </source>
</evidence>
<feature type="transmembrane region" description="Helical" evidence="9">
    <location>
        <begin position="122"/>
        <end position="138"/>
    </location>
</feature>
<evidence type="ECO:0000256" key="2">
    <source>
        <dbReference type="ARBA" id="ARBA00022448"/>
    </source>
</evidence>
<dbReference type="GO" id="GO:0022857">
    <property type="term" value="F:transmembrane transporter activity"/>
    <property type="evidence" value="ECO:0007669"/>
    <property type="project" value="InterPro"/>
</dbReference>
<dbReference type="Proteomes" id="UP000326838">
    <property type="component" value="Unassembled WGS sequence"/>
</dbReference>
<feature type="transmembrane region" description="Helical" evidence="9">
    <location>
        <begin position="145"/>
        <end position="164"/>
    </location>
</feature>
<comment type="subcellular location">
    <subcellularLocation>
        <location evidence="1">Cell membrane</location>
        <topology evidence="1">Multi-pass membrane protein</topology>
    </subcellularLocation>
</comment>
<evidence type="ECO:0000313" key="10">
    <source>
        <dbReference type="EMBL" id="KAA9132286.1"/>
    </source>
</evidence>
<dbReference type="CDD" id="cd06579">
    <property type="entry name" value="TM_PBP1_transp_AraH_like"/>
    <property type="match status" value="1"/>
</dbReference>
<evidence type="ECO:0000256" key="8">
    <source>
        <dbReference type="ARBA" id="ARBA00039381"/>
    </source>
</evidence>
<feature type="transmembrane region" description="Helical" evidence="9">
    <location>
        <begin position="38"/>
        <end position="57"/>
    </location>
</feature>
<dbReference type="InterPro" id="IPR001851">
    <property type="entry name" value="ABC_transp_permease"/>
</dbReference>
<dbReference type="PANTHER" id="PTHR32196:SF71">
    <property type="entry name" value="AUTOINDUCER 2 IMPORT SYSTEM PERMEASE PROTEIN LSRD"/>
    <property type="match status" value="1"/>
</dbReference>
<organism evidence="10 11">
    <name type="scientific">Microbacterium caowuchunii</name>
    <dbReference type="NCBI Taxonomy" id="2614638"/>
    <lineage>
        <taxon>Bacteria</taxon>
        <taxon>Bacillati</taxon>
        <taxon>Actinomycetota</taxon>
        <taxon>Actinomycetes</taxon>
        <taxon>Micrococcales</taxon>
        <taxon>Microbacteriaceae</taxon>
        <taxon>Microbacterium</taxon>
    </lineage>
</organism>
<dbReference type="Pfam" id="PF02653">
    <property type="entry name" value="BPD_transp_2"/>
    <property type="match status" value="1"/>
</dbReference>
<dbReference type="GO" id="GO:0005886">
    <property type="term" value="C:plasma membrane"/>
    <property type="evidence" value="ECO:0007669"/>
    <property type="project" value="UniProtKB-SubCell"/>
</dbReference>
<feature type="transmembrane region" description="Helical" evidence="9">
    <location>
        <begin position="340"/>
        <end position="358"/>
    </location>
</feature>
<keyword evidence="4" id="KW-0997">Cell inner membrane</keyword>
<keyword evidence="2" id="KW-0813">Transport</keyword>
<sequence length="366" mass="37324">MSAPPSTPPVDATTATNVVDPPRSWASRALQALLTQRIVLLAVLIVILLGVMTILDASGLLSGSYNADYLAAALISAVPLALLGLAQLIVITSGRGGIDLSVGSMVSLTGIVFGYLYGILELPLVVAIVITVLAGALAGAVNGILVSYIGFPALIATLATFYMYRSLALVVSGQKPINAPAIQQFYDAARAVELPVIGGVLPLVPLGVFTFLLPAIVLVWLGMNKTTWGRRVYAIGTNDVAAVWAGLGNKSTRASAYVLSGVISSVVAIYTVAQFASARPDAGTSGNGMALPAITIAVLGGVAITGGIGRVAGVVLAALLIVWLNAGILLLVPGNEGSQLQLFALGAVLVFAALLNGLTKRKYGGI</sequence>
<keyword evidence="3" id="KW-1003">Cell membrane</keyword>
<evidence type="ECO:0000256" key="4">
    <source>
        <dbReference type="ARBA" id="ARBA00022519"/>
    </source>
</evidence>
<evidence type="ECO:0000313" key="11">
    <source>
        <dbReference type="Proteomes" id="UP000326838"/>
    </source>
</evidence>
<evidence type="ECO:0000256" key="7">
    <source>
        <dbReference type="ARBA" id="ARBA00023136"/>
    </source>
</evidence>